<evidence type="ECO:0000313" key="1">
    <source>
        <dbReference type="EMBL" id="SVB61152.1"/>
    </source>
</evidence>
<dbReference type="EMBL" id="UINC01049410">
    <property type="protein sequence ID" value="SVB61152.1"/>
    <property type="molecule type" value="Genomic_DNA"/>
</dbReference>
<sequence>MIKLKDLLREIDKQIDEGFGSAELMGEKDLAKFEKRRQRNAEVLGYKLTGKSDIKPLKEKTKVIK</sequence>
<gene>
    <name evidence="1" type="ORF">METZ01_LOCUS214006</name>
</gene>
<dbReference type="AlphaFoldDB" id="A0A382FEU0"/>
<proteinExistence type="predicted"/>
<reference evidence="1" key="1">
    <citation type="submission" date="2018-05" db="EMBL/GenBank/DDBJ databases">
        <authorList>
            <person name="Lanie J.A."/>
            <person name="Ng W.-L."/>
            <person name="Kazmierczak K.M."/>
            <person name="Andrzejewski T.M."/>
            <person name="Davidsen T.M."/>
            <person name="Wayne K.J."/>
            <person name="Tettelin H."/>
            <person name="Glass J.I."/>
            <person name="Rusch D."/>
            <person name="Podicherti R."/>
            <person name="Tsui H.-C.T."/>
            <person name="Winkler M.E."/>
        </authorList>
    </citation>
    <scope>NUCLEOTIDE SEQUENCE</scope>
</reference>
<accession>A0A382FEU0</accession>
<name>A0A382FEU0_9ZZZZ</name>
<protein>
    <submittedName>
        <fullName evidence="1">Uncharacterized protein</fullName>
    </submittedName>
</protein>
<organism evidence="1">
    <name type="scientific">marine metagenome</name>
    <dbReference type="NCBI Taxonomy" id="408172"/>
    <lineage>
        <taxon>unclassified sequences</taxon>
        <taxon>metagenomes</taxon>
        <taxon>ecological metagenomes</taxon>
    </lineage>
</organism>